<organism evidence="7 8">
    <name type="scientific">Penicillium expansum</name>
    <name type="common">Blue mold rot fungus</name>
    <dbReference type="NCBI Taxonomy" id="27334"/>
    <lineage>
        <taxon>Eukaryota</taxon>
        <taxon>Fungi</taxon>
        <taxon>Dikarya</taxon>
        <taxon>Ascomycota</taxon>
        <taxon>Pezizomycotina</taxon>
        <taxon>Eurotiomycetes</taxon>
        <taxon>Eurotiomycetidae</taxon>
        <taxon>Eurotiales</taxon>
        <taxon>Aspergillaceae</taxon>
        <taxon>Penicillium</taxon>
    </lineage>
</organism>
<dbReference type="InterPro" id="IPR001965">
    <property type="entry name" value="Znf_PHD"/>
</dbReference>
<evidence type="ECO:0000256" key="2">
    <source>
        <dbReference type="ARBA" id="ARBA00022771"/>
    </source>
</evidence>
<keyword evidence="8" id="KW-1185">Reference proteome</keyword>
<dbReference type="Gene3D" id="3.30.40.10">
    <property type="entry name" value="Zinc/RING finger domain, C3HC4 (zinc finger)"/>
    <property type="match status" value="1"/>
</dbReference>
<comment type="caution">
    <text evidence="7">The sequence shown here is derived from an EMBL/GenBank/DDBJ whole genome shotgun (WGS) entry which is preliminary data.</text>
</comment>
<dbReference type="RefSeq" id="XP_016600965.1">
    <property type="nucleotide sequence ID" value="XM_016742714.1"/>
</dbReference>
<dbReference type="InterPro" id="IPR013083">
    <property type="entry name" value="Znf_RING/FYVE/PHD"/>
</dbReference>
<reference evidence="7 8" key="1">
    <citation type="journal article" date="2015" name="Mol. Plant Microbe Interact.">
        <title>Genome, transcriptome, and functional analyses of Penicillium expansum provide new insights into secondary metabolism and pathogenicity.</title>
        <authorList>
            <person name="Ballester A.R."/>
            <person name="Marcet-Houben M."/>
            <person name="Levin E."/>
            <person name="Sela N."/>
            <person name="Selma-Lazaro C."/>
            <person name="Carmona L."/>
            <person name="Wisniewski M."/>
            <person name="Droby S."/>
            <person name="Gonzalez-Candelas L."/>
            <person name="Gabaldon T."/>
        </authorList>
    </citation>
    <scope>NUCLEOTIDE SEQUENCE [LARGE SCALE GENOMIC DNA]</scope>
    <source>
        <strain evidence="7 8">MD-8</strain>
    </source>
</reference>
<dbReference type="PROSITE" id="PS50016">
    <property type="entry name" value="ZF_PHD_2"/>
    <property type="match status" value="1"/>
</dbReference>
<dbReference type="VEuPathDB" id="FungiDB:PEXP_039740"/>
<feature type="domain" description="PHD-type" evidence="6">
    <location>
        <begin position="61"/>
        <end position="106"/>
    </location>
</feature>
<dbReference type="AlphaFoldDB" id="A0A0A2JWL0"/>
<accession>A0A0A2JWL0</accession>
<evidence type="ECO:0000256" key="5">
    <source>
        <dbReference type="SAM" id="MobiDB-lite"/>
    </source>
</evidence>
<evidence type="ECO:0000313" key="8">
    <source>
        <dbReference type="Proteomes" id="UP000030143"/>
    </source>
</evidence>
<evidence type="ECO:0000256" key="3">
    <source>
        <dbReference type="ARBA" id="ARBA00022833"/>
    </source>
</evidence>
<evidence type="ECO:0000313" key="7">
    <source>
        <dbReference type="EMBL" id="KGO59862.1"/>
    </source>
</evidence>
<dbReference type="Proteomes" id="UP000030143">
    <property type="component" value="Unassembled WGS sequence"/>
</dbReference>
<dbReference type="SMART" id="SM00249">
    <property type="entry name" value="PHD"/>
    <property type="match status" value="1"/>
</dbReference>
<feature type="region of interest" description="Disordered" evidence="5">
    <location>
        <begin position="111"/>
        <end position="175"/>
    </location>
</feature>
<sequence length="295" mass="33000">MLRKPSILVDSQYDSSSPLIRSIEDHDQIRWGSISSTQPVLSGPEQIRVYHEWIDAGKPHNIVCWECRLPDSLIGCQTCCRSYHTACLLDVVRSANNFHCPSCRARAWDQAPPQFPVPSPAPSTGGTTPSSHSDLSSGNIPIRCDRSPTASRRKSSAAPRMMNPPTLNRIGEMNSRGTPAEVFPVAEMYPQLLEYLARPDAETDHHAQSSQFKHQLRMAINEIESNRASIRDKANIREDYSRLQRENAQIKAYLDSRHSPRDSAIPSPSAVSRNISRPASEQRGKAWDSLALDMF</sequence>
<dbReference type="SUPFAM" id="SSF57903">
    <property type="entry name" value="FYVE/PHD zinc finger"/>
    <property type="match status" value="1"/>
</dbReference>
<protein>
    <submittedName>
        <fullName evidence="7">Zinc finger, PHD-finger</fullName>
    </submittedName>
</protein>
<dbReference type="InterPro" id="IPR019787">
    <property type="entry name" value="Znf_PHD-finger"/>
</dbReference>
<name>A0A0A2JWL0_PENEN</name>
<dbReference type="OrthoDB" id="336088at2759"/>
<proteinExistence type="predicted"/>
<gene>
    <name evidence="7" type="ORF">PEX2_054400</name>
</gene>
<evidence type="ECO:0000259" key="6">
    <source>
        <dbReference type="PROSITE" id="PS50016"/>
    </source>
</evidence>
<dbReference type="GeneID" id="27678133"/>
<dbReference type="PROSITE" id="PS01359">
    <property type="entry name" value="ZF_PHD_1"/>
    <property type="match status" value="1"/>
</dbReference>
<evidence type="ECO:0000256" key="1">
    <source>
        <dbReference type="ARBA" id="ARBA00022723"/>
    </source>
</evidence>
<dbReference type="STRING" id="27334.A0A0A2JWL0"/>
<evidence type="ECO:0000256" key="4">
    <source>
        <dbReference type="PROSITE-ProRule" id="PRU00146"/>
    </source>
</evidence>
<feature type="region of interest" description="Disordered" evidence="5">
    <location>
        <begin position="255"/>
        <end position="285"/>
    </location>
</feature>
<dbReference type="HOGENOM" id="CLU_080751_0_0_1"/>
<dbReference type="GO" id="GO:0008270">
    <property type="term" value="F:zinc ion binding"/>
    <property type="evidence" value="ECO:0007669"/>
    <property type="project" value="UniProtKB-KW"/>
</dbReference>
<feature type="compositionally biased region" description="Low complexity" evidence="5">
    <location>
        <begin position="122"/>
        <end position="133"/>
    </location>
</feature>
<dbReference type="PhylomeDB" id="A0A0A2JWL0"/>
<keyword evidence="3" id="KW-0862">Zinc</keyword>
<keyword evidence="1" id="KW-0479">Metal-binding</keyword>
<dbReference type="InterPro" id="IPR011011">
    <property type="entry name" value="Znf_FYVE_PHD"/>
</dbReference>
<dbReference type="EMBL" id="JQFZ01000089">
    <property type="protein sequence ID" value="KGO59862.1"/>
    <property type="molecule type" value="Genomic_DNA"/>
</dbReference>
<feature type="compositionally biased region" description="Polar residues" evidence="5">
    <location>
        <begin position="269"/>
        <end position="279"/>
    </location>
</feature>
<keyword evidence="2 4" id="KW-0863">Zinc-finger</keyword>
<dbReference type="InterPro" id="IPR019786">
    <property type="entry name" value="Zinc_finger_PHD-type_CS"/>
</dbReference>